<accession>A0A448XFP6</accession>
<sequence length="432" mass="47525">MISIDDDDLLDFDDAFETNQTPIHVSSGALSDDADTLLIDAKDNSLEIFSKSIDSEQYEETTHFDDRELEFQPKPSRDRFATERVELDCIDSTKSNELDKPAVFNKAVIDRVSPTMSIKSTSTFIRQPHFSNSSRFIHQNNHPFRPDSLMISRPSGIGLLSNQSNFSHLIPKQIGSYANLLSGQGITDFQSATFFNSLPKFNQRPLMNSFAPGGGNFFPDRQQHQLRRPFNAFTFPDFGLGQFASGLLAPGLIFPTITGQSAVNSQPWRSTQPHLYAPSQIGRQEAVNILSPFLLTSPSVAPSFASSITPNLSTYSHPLGHRATVFSPGQNFLFRPTSASRFHGVFSSGSLSGTVPGQANLSRHSRQRAPGLRAERQVVVARQPSIQHGVSKTKNQPQSVSASSLGGKRRLLDNSASISPSFKRTMPDPGQQ</sequence>
<dbReference type="Proteomes" id="UP000784294">
    <property type="component" value="Unassembled WGS sequence"/>
</dbReference>
<evidence type="ECO:0000313" key="3">
    <source>
        <dbReference type="Proteomes" id="UP000784294"/>
    </source>
</evidence>
<protein>
    <submittedName>
        <fullName evidence="2">Uncharacterized protein</fullName>
    </submittedName>
</protein>
<feature type="compositionally biased region" description="Polar residues" evidence="1">
    <location>
        <begin position="384"/>
        <end position="404"/>
    </location>
</feature>
<keyword evidence="3" id="KW-1185">Reference proteome</keyword>
<evidence type="ECO:0000313" key="2">
    <source>
        <dbReference type="EMBL" id="VEL35676.1"/>
    </source>
</evidence>
<dbReference type="EMBL" id="CAAALY010250389">
    <property type="protein sequence ID" value="VEL35676.1"/>
    <property type="molecule type" value="Genomic_DNA"/>
</dbReference>
<proteinExistence type="predicted"/>
<gene>
    <name evidence="2" type="ORF">PXEA_LOCUS29116</name>
</gene>
<reference evidence="2" key="1">
    <citation type="submission" date="2018-11" db="EMBL/GenBank/DDBJ databases">
        <authorList>
            <consortium name="Pathogen Informatics"/>
        </authorList>
    </citation>
    <scope>NUCLEOTIDE SEQUENCE</scope>
</reference>
<feature type="compositionally biased region" description="Polar residues" evidence="1">
    <location>
        <begin position="353"/>
        <end position="362"/>
    </location>
</feature>
<evidence type="ECO:0000256" key="1">
    <source>
        <dbReference type="SAM" id="MobiDB-lite"/>
    </source>
</evidence>
<feature type="region of interest" description="Disordered" evidence="1">
    <location>
        <begin position="353"/>
        <end position="432"/>
    </location>
</feature>
<name>A0A448XFP6_9PLAT</name>
<comment type="caution">
    <text evidence="2">The sequence shown here is derived from an EMBL/GenBank/DDBJ whole genome shotgun (WGS) entry which is preliminary data.</text>
</comment>
<dbReference type="AlphaFoldDB" id="A0A448XFP6"/>
<organism evidence="2 3">
    <name type="scientific">Protopolystoma xenopodis</name>
    <dbReference type="NCBI Taxonomy" id="117903"/>
    <lineage>
        <taxon>Eukaryota</taxon>
        <taxon>Metazoa</taxon>
        <taxon>Spiralia</taxon>
        <taxon>Lophotrochozoa</taxon>
        <taxon>Platyhelminthes</taxon>
        <taxon>Monogenea</taxon>
        <taxon>Polyopisthocotylea</taxon>
        <taxon>Polystomatidea</taxon>
        <taxon>Polystomatidae</taxon>
        <taxon>Protopolystoma</taxon>
    </lineage>
</organism>